<organism evidence="4 5">
    <name type="scientific">Diabrotica virgifera virgifera</name>
    <name type="common">western corn rootworm</name>
    <dbReference type="NCBI Taxonomy" id="50390"/>
    <lineage>
        <taxon>Eukaryota</taxon>
        <taxon>Metazoa</taxon>
        <taxon>Ecdysozoa</taxon>
        <taxon>Arthropoda</taxon>
        <taxon>Hexapoda</taxon>
        <taxon>Insecta</taxon>
        <taxon>Pterygota</taxon>
        <taxon>Neoptera</taxon>
        <taxon>Endopterygota</taxon>
        <taxon>Coleoptera</taxon>
        <taxon>Polyphaga</taxon>
        <taxon>Cucujiformia</taxon>
        <taxon>Chrysomeloidea</taxon>
        <taxon>Chrysomelidae</taxon>
        <taxon>Galerucinae</taxon>
        <taxon>Diabroticina</taxon>
        <taxon>Diabroticites</taxon>
        <taxon>Diabrotica</taxon>
    </lineage>
</organism>
<feature type="compositionally biased region" description="Basic and acidic residues" evidence="2">
    <location>
        <begin position="832"/>
        <end position="843"/>
    </location>
</feature>
<accession>A0ABM5K3M6</accession>
<feature type="compositionally biased region" description="Basic and acidic residues" evidence="2">
    <location>
        <begin position="368"/>
        <end position="381"/>
    </location>
</feature>
<evidence type="ECO:0000313" key="5">
    <source>
        <dbReference type="Proteomes" id="UP001652700"/>
    </source>
</evidence>
<feature type="region of interest" description="Disordered" evidence="2">
    <location>
        <begin position="577"/>
        <end position="644"/>
    </location>
</feature>
<feature type="compositionally biased region" description="Polar residues" evidence="2">
    <location>
        <begin position="42"/>
        <end position="61"/>
    </location>
</feature>
<dbReference type="Gene3D" id="3.30.160.60">
    <property type="entry name" value="Classic Zinc Finger"/>
    <property type="match status" value="1"/>
</dbReference>
<feature type="region of interest" description="Disordered" evidence="2">
    <location>
        <begin position="162"/>
        <end position="212"/>
    </location>
</feature>
<feature type="compositionally biased region" description="Basic and acidic residues" evidence="2">
    <location>
        <begin position="336"/>
        <end position="354"/>
    </location>
</feature>
<dbReference type="Pfam" id="PF12874">
    <property type="entry name" value="zf-met"/>
    <property type="match status" value="1"/>
</dbReference>
<keyword evidence="5" id="KW-1185">Reference proteome</keyword>
<feature type="compositionally biased region" description="Basic and acidic residues" evidence="2">
    <location>
        <begin position="498"/>
        <end position="525"/>
    </location>
</feature>
<dbReference type="PANTHER" id="PTHR31434">
    <property type="entry name" value="S PHASE CYCLIN A-ASSOCIATED PROTEIN IN THE ENDOPLASMIC RETICULUM"/>
    <property type="match status" value="1"/>
</dbReference>
<dbReference type="EnsemblMetazoa" id="XM_050648835.1">
    <property type="protein sequence ID" value="XP_050504792.1"/>
    <property type="gene ID" value="LOC114339332"/>
</dbReference>
<evidence type="ECO:0000256" key="1">
    <source>
        <dbReference type="SAM" id="Coils"/>
    </source>
</evidence>
<feature type="compositionally biased region" description="Basic and acidic residues" evidence="2">
    <location>
        <begin position="1095"/>
        <end position="1113"/>
    </location>
</feature>
<feature type="compositionally biased region" description="Basic and acidic residues" evidence="2">
    <location>
        <begin position="880"/>
        <end position="889"/>
    </location>
</feature>
<feature type="compositionally biased region" description="Low complexity" evidence="2">
    <location>
        <begin position="780"/>
        <end position="795"/>
    </location>
</feature>
<dbReference type="RefSeq" id="XP_050504792.1">
    <property type="nucleotide sequence ID" value="XM_050648835.1"/>
</dbReference>
<feature type="region of interest" description="Disordered" evidence="2">
    <location>
        <begin position="780"/>
        <end position="923"/>
    </location>
</feature>
<feature type="compositionally biased region" description="Low complexity" evidence="2">
    <location>
        <begin position="196"/>
        <end position="209"/>
    </location>
</feature>
<feature type="region of interest" description="Disordered" evidence="2">
    <location>
        <begin position="490"/>
        <end position="525"/>
    </location>
</feature>
<sequence length="1764" mass="198658">MEQVRLLVQEQGREARNLVAFNISAAKEEFRSKVARKPPCSPRNNGDSIHTSSPKPNNIRSRTGARVRSASTGRDKRSELRARYWALLFGNLQRSIAEIYNTVETHESLTECQEVLLVLENYLRDFTALADWFRLKWDYENTPALQRPTSLAWDVCKTNLTKTSRSGKSTPSIGSGRNSPNVSSGKISPKILQNKTKTSTSCPTSPLPTIDQPIIEGQPLVTSQAVETNKKVKDSIKSLQETNTEGITITEVATNYDDFKNENRDPIPEGDLNSAGNIPIQRENCAEEEKPSCVFVETKNIGTEDIDFVETVATVTVEEKASGSNGDSIGSTKISKKPEPIKKKPETPKVESKLKLPQKPSVKSIAVKSDKIPTQKAKPADVGRPSSKIVNKKPILEKQNSREEEKFPEANQIEDKLVETDAKKSSLELKLTDPLEKPSLIIKNLDSPSEDQRTYDTLRKVGVQSAEKSTCTDDDFPKLPIKRPNVIKVSIDCQTDDQLEKKDKEPEKKDTKEPDKKDRDAREVDKKCVKPAKVEVKPVKPVTTVRAAYSTALTKSASAKIVPPRAKVEVKPHVANVSRSSILPKQPTKPYSARPLTNQRPTKPEPTVLSRSKTVGDMKNPHFISKSATKPPPRTQQQKPFQPNPAMLLQKSKTTLSKDQLTKSLSLDEYASSAETLVNQERSSANTNSSNSIASSSETLNNENVKKISTDGWLTVKGRSRFKNGGKSRNSYTAMSWATRFHQVSATASLPALALLPESDTTKPQKSIEKSVKENLNTLKSLKNNSENSTNNNKNVLRRSNTTVSKVTITQTSSNQNNSIQEKNKTNMQIKRTAEREHKKIADVDSETDDEMKMKDMQDELATEEEHRKKAKQLSEEEDRLTKEIEHLQGLEIEVDTETDGTETDGDELQGDNDDDPSQDVTLIPDDQMSLEARYEPMLAEMSWTERIDTLAALEALTARHPGRAHELHQKLSNPSRRRSLAETVRRYQAKQAKAQQRRQDLQQEKAQKLQALLARVEDVKAAKLQLIEEKRKRMEMRLQKAAQNRNRHIKDIIKKAHDEEEKLKEIAFINELEAQNKRHDYLQSCREQRHRVQGIKEDRRKRQEEKAAKEAAVEERRKALERERLERLDRLQDERRQRDERIGQQQQQRERERQELAREKARDREERLSALHEKQLASTQELQKRIEQKHEDTKRRHDENMEQIRQKALELSIHRCQTEDNQAPNMVPYPTQKMCSVCSVLIKSEVYLMSHLRGRMHQEAVKQANLQPGDVEQYNVKQIIEAPAEKEDPKITAAKERGKTYRKRCKKIRQRMALKGAEFETKYKPNVTDGTNKRSLNRSINTIGSITNQATQGLSPATTSQLDRILNELTRLLNKGGKNDLMMFQSVGGFAVLGKLLALGQDGNTSISVKTLIICCNLWQIACKGADGAANCEYVILSNRLSPVIDLLNIKLSQLDDCEEILPSDPLCTALMQLLATVLQNTPKETLQVRVHDIVSFSVCVGVVEQLARCCLAVREPVHDIPPACSFLLAALEFLAALTDHAPEDSDTTHLVSTLHATELLGCVSMLYGSLLPPDSTPRVEGQQPPSIPTPCLSLASVTFKLLRRVAELDIKKFQEVLGAEGISLQFRHIASHLIWCCASPTIPKNHGKEDPVTELAYQDLLHQVITVTGYFTLENNDNQMLLVSGQSPSVLQQLCSLPFPYFSVESLSNILYPTLLACCSGNEHTTSILKQELSYSILEEFRNSERGKQHRLVKLLSKCDIK</sequence>
<feature type="compositionally biased region" description="Acidic residues" evidence="2">
    <location>
        <begin position="893"/>
        <end position="918"/>
    </location>
</feature>
<feature type="region of interest" description="Disordered" evidence="2">
    <location>
        <begin position="32"/>
        <end position="74"/>
    </location>
</feature>
<feature type="compositionally biased region" description="Low complexity" evidence="2">
    <location>
        <begin position="683"/>
        <end position="697"/>
    </location>
</feature>
<feature type="region of interest" description="Disordered" evidence="2">
    <location>
        <begin position="320"/>
        <end position="411"/>
    </location>
</feature>
<dbReference type="SUPFAM" id="SSF57667">
    <property type="entry name" value="beta-beta-alpha zinc fingers"/>
    <property type="match status" value="1"/>
</dbReference>
<dbReference type="GeneID" id="114339332"/>
<dbReference type="InterPro" id="IPR032446">
    <property type="entry name" value="SCAPER_N"/>
</dbReference>
<evidence type="ECO:0000313" key="4">
    <source>
        <dbReference type="EnsemblMetazoa" id="XP_050504792.1"/>
    </source>
</evidence>
<feature type="compositionally biased region" description="Basic and acidic residues" evidence="2">
    <location>
        <begin position="1135"/>
        <end position="1176"/>
    </location>
</feature>
<dbReference type="PANTHER" id="PTHR31434:SF2">
    <property type="entry name" value="S PHASE CYCLIN A-ASSOCIATED PROTEIN IN THE ENDOPLASMIC RETICULUM"/>
    <property type="match status" value="1"/>
</dbReference>
<dbReference type="InterPro" id="IPR036236">
    <property type="entry name" value="Znf_C2H2_sf"/>
</dbReference>
<evidence type="ECO:0000259" key="3">
    <source>
        <dbReference type="PROSITE" id="PS00028"/>
    </source>
</evidence>
<feature type="compositionally biased region" description="Polar residues" evidence="2">
    <location>
        <begin position="162"/>
        <end position="195"/>
    </location>
</feature>
<name>A0ABM5K3M6_DIAVI</name>
<protein>
    <recommendedName>
        <fullName evidence="3">C2H2-type domain-containing protein</fullName>
    </recommendedName>
</protein>
<reference evidence="4" key="1">
    <citation type="submission" date="2025-05" db="UniProtKB">
        <authorList>
            <consortium name="EnsemblMetazoa"/>
        </authorList>
    </citation>
    <scope>IDENTIFICATION</scope>
</reference>
<evidence type="ECO:0000256" key="2">
    <source>
        <dbReference type="SAM" id="MobiDB-lite"/>
    </source>
</evidence>
<feature type="coiled-coil region" evidence="1">
    <location>
        <begin position="978"/>
        <end position="1052"/>
    </location>
</feature>
<feature type="region of interest" description="Disordered" evidence="2">
    <location>
        <begin position="1135"/>
        <end position="1182"/>
    </location>
</feature>
<feature type="region of interest" description="Disordered" evidence="2">
    <location>
        <begin position="678"/>
        <end position="699"/>
    </location>
</feature>
<dbReference type="Proteomes" id="UP001652700">
    <property type="component" value="Unplaced"/>
</dbReference>
<dbReference type="Pfam" id="PF16501">
    <property type="entry name" value="SCAPER_N"/>
    <property type="match status" value="1"/>
</dbReference>
<keyword evidence="1" id="KW-0175">Coiled coil</keyword>
<feature type="compositionally biased region" description="Basic and acidic residues" evidence="2">
    <location>
        <begin position="851"/>
        <end position="868"/>
    </location>
</feature>
<feature type="compositionally biased region" description="Basic and acidic residues" evidence="2">
    <location>
        <begin position="394"/>
        <end position="411"/>
    </location>
</feature>
<dbReference type="InterPro" id="IPR013087">
    <property type="entry name" value="Znf_C2H2_type"/>
</dbReference>
<feature type="region of interest" description="Disordered" evidence="2">
    <location>
        <begin position="1084"/>
        <end position="1113"/>
    </location>
</feature>
<feature type="compositionally biased region" description="Polar residues" evidence="2">
    <location>
        <begin position="798"/>
        <end position="830"/>
    </location>
</feature>
<proteinExistence type="predicted"/>
<feature type="domain" description="C2H2-type" evidence="3">
    <location>
        <begin position="1236"/>
        <end position="1258"/>
    </location>
</feature>
<dbReference type="PROSITE" id="PS00028">
    <property type="entry name" value="ZINC_FINGER_C2H2_1"/>
    <property type="match status" value="1"/>
</dbReference>